<name>A0A1J4MNZ7_9CRYT</name>
<dbReference type="VEuPathDB" id="CryptoDB:cand_030120"/>
<dbReference type="Proteomes" id="UP000186804">
    <property type="component" value="Unassembled WGS sequence"/>
</dbReference>
<feature type="coiled-coil region" evidence="2">
    <location>
        <begin position="513"/>
        <end position="565"/>
    </location>
</feature>
<organism evidence="5 6">
    <name type="scientific">Cryptosporidium andersoni</name>
    <dbReference type="NCBI Taxonomy" id="117008"/>
    <lineage>
        <taxon>Eukaryota</taxon>
        <taxon>Sar</taxon>
        <taxon>Alveolata</taxon>
        <taxon>Apicomplexa</taxon>
        <taxon>Conoidasida</taxon>
        <taxon>Coccidia</taxon>
        <taxon>Eucoccidiorida</taxon>
        <taxon>Eimeriorina</taxon>
        <taxon>Cryptosporidiidae</taxon>
        <taxon>Cryptosporidium</taxon>
    </lineage>
</organism>
<dbReference type="InterPro" id="IPR016024">
    <property type="entry name" value="ARM-type_fold"/>
</dbReference>
<dbReference type="RefSeq" id="XP_067067613.1">
    <property type="nucleotide sequence ID" value="XM_067213239.1"/>
</dbReference>
<keyword evidence="2" id="KW-0175">Coiled coil</keyword>
<dbReference type="InterPro" id="IPR057600">
    <property type="entry name" value="TORTIFOLIA1/SINE1-2_N"/>
</dbReference>
<feature type="repeat" description="HEAT" evidence="1">
    <location>
        <begin position="65"/>
        <end position="103"/>
    </location>
</feature>
<evidence type="ECO:0000256" key="2">
    <source>
        <dbReference type="SAM" id="Coils"/>
    </source>
</evidence>
<dbReference type="Pfam" id="PF24714">
    <property type="entry name" value="TOR1L1_N"/>
    <property type="match status" value="1"/>
</dbReference>
<dbReference type="OrthoDB" id="341720at2759"/>
<evidence type="ECO:0000313" key="6">
    <source>
        <dbReference type="Proteomes" id="UP000186804"/>
    </source>
</evidence>
<dbReference type="GeneID" id="92367196"/>
<evidence type="ECO:0000259" key="4">
    <source>
        <dbReference type="Pfam" id="PF24714"/>
    </source>
</evidence>
<evidence type="ECO:0000256" key="1">
    <source>
        <dbReference type="PROSITE-ProRule" id="PRU00103"/>
    </source>
</evidence>
<comment type="caution">
    <text evidence="5">The sequence shown here is derived from an EMBL/GenBank/DDBJ whole genome shotgun (WGS) entry which is preliminary data.</text>
</comment>
<dbReference type="InterPro" id="IPR011989">
    <property type="entry name" value="ARM-like"/>
</dbReference>
<dbReference type="EMBL" id="LRBS01000085">
    <property type="protein sequence ID" value="OII75767.1"/>
    <property type="molecule type" value="Genomic_DNA"/>
</dbReference>
<keyword evidence="6" id="KW-1185">Reference proteome</keyword>
<feature type="domain" description="TORTIFOLIA1/SINE1-2 N-terminal" evidence="4">
    <location>
        <begin position="3"/>
        <end position="185"/>
    </location>
</feature>
<accession>A0A1J4MNZ7</accession>
<feature type="region of interest" description="Disordered" evidence="3">
    <location>
        <begin position="388"/>
        <end position="425"/>
    </location>
</feature>
<dbReference type="Gene3D" id="1.25.10.10">
    <property type="entry name" value="Leucine-rich Repeat Variant"/>
    <property type="match status" value="1"/>
</dbReference>
<dbReference type="PROSITE" id="PS50077">
    <property type="entry name" value="HEAT_REPEAT"/>
    <property type="match status" value="1"/>
</dbReference>
<dbReference type="InterPro" id="IPR021133">
    <property type="entry name" value="HEAT_type_2"/>
</dbReference>
<evidence type="ECO:0000256" key="3">
    <source>
        <dbReference type="SAM" id="MobiDB-lite"/>
    </source>
</evidence>
<evidence type="ECO:0000313" key="5">
    <source>
        <dbReference type="EMBL" id="OII75767.1"/>
    </source>
</evidence>
<sequence length="610" mass="67943">MGLGIGDLRTLISKIELTDIPGLLTSGLLDSMKMRPMARRFSIKAVDCIVEHFGSQSILPYLGNIIAFIVEACKDQEVHVQNSAVASVASIAPLVMSDEIFQLNPDVVNLFFDPLLQLAKKNVTPSTQLAAITAIGAAIDGVSLNLTVMFLQKFVGQLLPLAGNPNIMDSCKAVVIDILKKIVTVIWTFLKETPFGSSPYTYDIKSEESNADNIHEDSLISPITWKDINQIFSILIKEINANFTSICKNVNVKIASISLFTEIMMCCFVAQAGMLIVTNESSVPLRKSLSGIRHFAETIIYSINMAIKDKSPKVREVANFCLKKIQDTNEIYLPKCKGSSSDYSNLIDVSLIFQSVKQFNSENIANSQKKKINQDFFNNATDEIVVRHISPPPSNWKGQVLQEQSSEDSQESSLGKNSEDDSNFQDAVPEQLCSDDKISNELESCSSKQMPQNPLPVLISSPTNLENTQLSYLSTMNNTSTSPMFVITAPPMLTTQMCSHPNQSTQEWFEKQIDSMRQEINVLKSRQMEIENIAHILKMVAINRVDRLEDRLQKLSALLLESESENTDINVDNCDKTSSKLNCELENSRTVNQDIRKSLYMKAKKVVDKI</sequence>
<protein>
    <submittedName>
        <fullName evidence="5">HEAT repeat family protein</fullName>
    </submittedName>
</protein>
<proteinExistence type="predicted"/>
<dbReference type="AlphaFoldDB" id="A0A1J4MNZ7"/>
<gene>
    <name evidence="5" type="ORF">cand_030120</name>
</gene>
<reference evidence="5 6" key="1">
    <citation type="submission" date="2016-10" db="EMBL/GenBank/DDBJ databases">
        <title>Reductive evolution of mitochondrial metabolism and differential evolution of invasion-related proteins in Cryptosporidium.</title>
        <authorList>
            <person name="Liu S."/>
            <person name="Roellig D.M."/>
            <person name="Guo Y."/>
            <person name="Li N."/>
            <person name="Frace M.A."/>
            <person name="Tang K."/>
            <person name="Zhang L."/>
            <person name="Feng Y."/>
            <person name="Xiao L."/>
        </authorList>
    </citation>
    <scope>NUCLEOTIDE SEQUENCE [LARGE SCALE GENOMIC DNA]</scope>
    <source>
        <strain evidence="5">30847</strain>
    </source>
</reference>
<dbReference type="SUPFAM" id="SSF48371">
    <property type="entry name" value="ARM repeat"/>
    <property type="match status" value="1"/>
</dbReference>